<dbReference type="AlphaFoldDB" id="F2UG85"/>
<dbReference type="Gene3D" id="1.50.10.10">
    <property type="match status" value="1"/>
</dbReference>
<dbReference type="eggNOG" id="KOG4125">
    <property type="taxonomic scope" value="Eukaryota"/>
</dbReference>
<feature type="domain" description="Glycoside hydrolase family 65 central catalytic" evidence="10">
    <location>
        <begin position="405"/>
        <end position="565"/>
    </location>
</feature>
<evidence type="ECO:0000256" key="3">
    <source>
        <dbReference type="ARBA" id="ARBA00023295"/>
    </source>
</evidence>
<proteinExistence type="inferred from homology"/>
<dbReference type="PANTHER" id="PTHR11051:SF8">
    <property type="entry name" value="PROTEIN-GLUCOSYLGALACTOSYLHYDROXYLYSINE GLUCOSIDASE"/>
    <property type="match status" value="1"/>
</dbReference>
<evidence type="ECO:0000256" key="8">
    <source>
        <dbReference type="ARBA" id="ARBA00079982"/>
    </source>
</evidence>
<organism evidence="13">
    <name type="scientific">Salpingoeca rosetta (strain ATCC 50818 / BSB-021)</name>
    <dbReference type="NCBI Taxonomy" id="946362"/>
    <lineage>
        <taxon>Eukaryota</taxon>
        <taxon>Choanoflagellata</taxon>
        <taxon>Craspedida</taxon>
        <taxon>Salpingoecidae</taxon>
        <taxon>Salpingoeca</taxon>
    </lineage>
</organism>
<evidence type="ECO:0000313" key="13">
    <source>
        <dbReference type="Proteomes" id="UP000007799"/>
    </source>
</evidence>
<dbReference type="OrthoDB" id="200349at2759"/>
<dbReference type="EC" id="3.2.1.107" evidence="6"/>
<dbReference type="FunFam" id="1.50.10.10:FF:000023">
    <property type="entry name" value="Protein-glucosylgalactosylhydroxylysine glucosidase"/>
    <property type="match status" value="1"/>
</dbReference>
<dbReference type="OMA" id="CERCWNI"/>
<dbReference type="STRING" id="946362.F2UG85"/>
<evidence type="ECO:0000313" key="12">
    <source>
        <dbReference type="EMBL" id="EGD75513.1"/>
    </source>
</evidence>
<dbReference type="KEGG" id="sre:PTSG_06584"/>
<comment type="catalytic activity">
    <reaction evidence="4">
        <text>(5R)-5-O-[alpha-D-glucosyl-(1-&gt;2)-beta-D-galactosyl]-5-hydroxy-L-lysyl-[collagen] + H2O = (5R)-5-O-(beta-D-galactosyl)-5-hydroxy-L-lysyl-[collagen] + D-glucose</text>
        <dbReference type="Rhea" id="RHEA:11068"/>
        <dbReference type="Rhea" id="RHEA-COMP:12753"/>
        <dbReference type="Rhea" id="RHEA-COMP:12754"/>
        <dbReference type="ChEBI" id="CHEBI:4167"/>
        <dbReference type="ChEBI" id="CHEBI:15377"/>
        <dbReference type="ChEBI" id="CHEBI:133443"/>
        <dbReference type="ChEBI" id="CHEBI:133452"/>
        <dbReference type="EC" id="3.2.1.107"/>
    </reaction>
</comment>
<gene>
    <name evidence="12" type="ORF">PTSG_06584</name>
</gene>
<dbReference type="InterPro" id="IPR003609">
    <property type="entry name" value="Pan_app"/>
</dbReference>
<dbReference type="Proteomes" id="UP000007799">
    <property type="component" value="Unassembled WGS sequence"/>
</dbReference>
<dbReference type="GO" id="GO:0047402">
    <property type="term" value="F:protein-glucosylgalactosylhydroxylysine glucosidase activity"/>
    <property type="evidence" value="ECO:0007669"/>
    <property type="project" value="UniProtKB-EC"/>
</dbReference>
<dbReference type="SUPFAM" id="SSF48208">
    <property type="entry name" value="Six-hairpin glycosidases"/>
    <property type="match status" value="1"/>
</dbReference>
<evidence type="ECO:0000256" key="5">
    <source>
        <dbReference type="ARBA" id="ARBA00053339"/>
    </source>
</evidence>
<dbReference type="InterPro" id="IPR008928">
    <property type="entry name" value="6-hairpin_glycosidase_sf"/>
</dbReference>
<dbReference type="FunCoup" id="F2UG85">
    <property type="interactions" value="187"/>
</dbReference>
<dbReference type="Pfam" id="PF03632">
    <property type="entry name" value="Glyco_hydro_65m"/>
    <property type="match status" value="1"/>
</dbReference>
<sequence length="810" mass="88243">MGVLTGNHACSDWLQDTDLFGNDIKEEGPMTMEECCERCWNISNCAGVTFNKSPPGYADHMCNLKFSSAGKRHSPGEYSMIIRPNFPPPPPPPPPSPPPSPTPPANVPSSWKARNATADMLIGVPTTSRAGYQGVHVGNGYISSTLDTHGTEFIAGVFNGKGTKSQRASIPSPLAGASPASNLVEHAAALDMHDAAFLRLFNVSSAALGRRTHNRNQRRQRQSTSTADSSLDDTCILRQYAHRSLHHVFVADVSCSLTAPATVGFDLVPAPSIAVTSQVVHSTSDVLCQSHTIREPEETWSPAIQVVSCTRNLGSGNTAWTNDFPAGESSSHVVSTRYSSIDDDVTDNSTQALLTRALQDYGTAMNMSTAHLFEEHMRAVAAISAHQPRVHGNIELARVVNASMYALMTTVRENVTYSSSPGGLATNSYHGHTFWDVETWMWPNWNIFHPLVRYRAHKSGGARDNGVKHHFYGLMFPWESAFTGQEVDPAPGTTIEEHIQGDIVFAYYQHWLLTADVDWLRSTAFPVIEGIAQFWASKAVPNKDGSFSIPDIMGPDEYHGPVNDSLSLRLAYSLAHPAGRPQNETFKHVGDNLVILFDDSQQYHPEFKGYNGSVVKQADVILLGYPLGYNMTAKVRKNDLNFYAIVTDPRGPAMTWSMFAIGFMDIDMLGVADPFFLRSYAENINGNYLVWSEVAGGGGAQNFITGAGGFMQCVWAGYGGLRITDNGLLINNPRPPPNSTSIDIDGFSYLGHVLSLSVHSASAWTLLDTTPKRAEVAPLRIRFANQSSMPLQIGTPVHASGTAYIQEAQP</sequence>
<reference evidence="12" key="1">
    <citation type="submission" date="2009-08" db="EMBL/GenBank/DDBJ databases">
        <title>Annotation of Salpingoeca rosetta.</title>
        <authorList>
            <consortium name="The Broad Institute Genome Sequencing Platform"/>
            <person name="Russ C."/>
            <person name="Cuomo C."/>
            <person name="Burger G."/>
            <person name="Gray M.W."/>
            <person name="Holland P.W.H."/>
            <person name="King N."/>
            <person name="Lang F.B.F."/>
            <person name="Roger A.J."/>
            <person name="Ruiz-Trillo I."/>
            <person name="Young S.K."/>
            <person name="Zeng Q."/>
            <person name="Gargeya S."/>
            <person name="Alvarado L."/>
            <person name="Berlin A."/>
            <person name="Chapman S.B."/>
            <person name="Chen Z."/>
            <person name="Freedman E."/>
            <person name="Gellesch M."/>
            <person name="Goldberg J."/>
            <person name="Griggs A."/>
            <person name="Gujja S."/>
            <person name="Heilman E."/>
            <person name="Heiman D."/>
            <person name="Howarth C."/>
            <person name="Mehta T."/>
            <person name="Neiman D."/>
            <person name="Pearson M."/>
            <person name="Roberts A."/>
            <person name="Saif S."/>
            <person name="Shea T."/>
            <person name="Shenoy N."/>
            <person name="Sisk P."/>
            <person name="Stolte C."/>
            <person name="Sykes S."/>
            <person name="White J."/>
            <person name="Yandava C."/>
            <person name="Haas B."/>
            <person name="Nusbaum C."/>
            <person name="Birren B."/>
        </authorList>
    </citation>
    <scope>NUCLEOTIDE SEQUENCE [LARGE SCALE GENOMIC DNA]</scope>
    <source>
        <strain evidence="12">ATCC 50818</strain>
    </source>
</reference>
<keyword evidence="13" id="KW-1185">Reference proteome</keyword>
<evidence type="ECO:0000256" key="1">
    <source>
        <dbReference type="ARBA" id="ARBA00006768"/>
    </source>
</evidence>
<dbReference type="InterPro" id="IPR012341">
    <property type="entry name" value="6hp_glycosidase-like_sf"/>
</dbReference>
<dbReference type="Gene3D" id="3.50.4.10">
    <property type="entry name" value="Hepatocyte Growth Factor"/>
    <property type="match status" value="1"/>
</dbReference>
<protein>
    <recommendedName>
        <fullName evidence="7">Protein-glucosylgalactosylhydroxylysine glucosidase</fullName>
        <ecNumber evidence="6">3.2.1.107</ecNumber>
    </recommendedName>
    <alternativeName>
        <fullName evidence="8">Acid trehalase-like protein 1</fullName>
    </alternativeName>
</protein>
<dbReference type="InParanoid" id="F2UG85"/>
<comment type="function">
    <text evidence="5">Catalyzes the hydrolysis of glucose from the disaccharide unit linked to hydroxylysine residues of collagen and collagen-like proteins.</text>
</comment>
<evidence type="ECO:0000259" key="10">
    <source>
        <dbReference type="Pfam" id="PF03632"/>
    </source>
</evidence>
<evidence type="ECO:0000256" key="6">
    <source>
        <dbReference type="ARBA" id="ARBA00066430"/>
    </source>
</evidence>
<dbReference type="GO" id="GO:0005975">
    <property type="term" value="P:carbohydrate metabolic process"/>
    <property type="evidence" value="ECO:0007669"/>
    <property type="project" value="InterPro"/>
</dbReference>
<evidence type="ECO:0000256" key="7">
    <source>
        <dbReference type="ARBA" id="ARBA00071505"/>
    </source>
</evidence>
<evidence type="ECO:0000256" key="9">
    <source>
        <dbReference type="SAM" id="MobiDB-lite"/>
    </source>
</evidence>
<feature type="domain" description="Apple" evidence="11">
    <location>
        <begin position="17"/>
        <end position="65"/>
    </location>
</feature>
<feature type="compositionally biased region" description="Pro residues" evidence="9">
    <location>
        <begin position="85"/>
        <end position="106"/>
    </location>
</feature>
<keyword evidence="2" id="KW-0378">Hydrolase</keyword>
<dbReference type="Pfam" id="PF14295">
    <property type="entry name" value="PAN_4"/>
    <property type="match status" value="1"/>
</dbReference>
<evidence type="ECO:0000259" key="11">
    <source>
        <dbReference type="Pfam" id="PF14295"/>
    </source>
</evidence>
<dbReference type="EMBL" id="GL832972">
    <property type="protein sequence ID" value="EGD75513.1"/>
    <property type="molecule type" value="Genomic_DNA"/>
</dbReference>
<dbReference type="GeneID" id="16072530"/>
<dbReference type="InterPro" id="IPR005195">
    <property type="entry name" value="Glyco_hydro_65_M"/>
</dbReference>
<name>F2UG85_SALR5</name>
<evidence type="ECO:0000256" key="4">
    <source>
        <dbReference type="ARBA" id="ARBA00051415"/>
    </source>
</evidence>
<dbReference type="RefSeq" id="XP_004991970.1">
    <property type="nucleotide sequence ID" value="XM_004991913.1"/>
</dbReference>
<dbReference type="PANTHER" id="PTHR11051">
    <property type="entry name" value="GLYCOSYL HYDROLASE-RELATED"/>
    <property type="match status" value="1"/>
</dbReference>
<comment type="similarity">
    <text evidence="1">Belongs to the glycosyl hydrolase 65 family.</text>
</comment>
<feature type="region of interest" description="Disordered" evidence="9">
    <location>
        <begin position="77"/>
        <end position="110"/>
    </location>
</feature>
<accession>F2UG85</accession>
<evidence type="ECO:0000256" key="2">
    <source>
        <dbReference type="ARBA" id="ARBA00022801"/>
    </source>
</evidence>
<keyword evidence="3" id="KW-0326">Glycosidase</keyword>